<proteinExistence type="predicted"/>
<reference evidence="1 4" key="1">
    <citation type="submission" date="2023-07" db="EMBL/GenBank/DDBJ databases">
        <authorList>
            <person name="Peeters C."/>
        </authorList>
    </citation>
    <scope>NUCLEOTIDE SEQUENCE</scope>
    <source>
        <strain evidence="2 4">R-77569</strain>
        <strain evidence="1">R-77591</strain>
    </source>
</reference>
<dbReference type="Proteomes" id="UP001190452">
    <property type="component" value="Unassembled WGS sequence"/>
</dbReference>
<dbReference type="AlphaFoldDB" id="A0AAD2AJL9"/>
<evidence type="ECO:0000313" key="2">
    <source>
        <dbReference type="EMBL" id="CAJ0863809.1"/>
    </source>
</evidence>
<keyword evidence="4" id="KW-1185">Reference proteome</keyword>
<evidence type="ECO:0000313" key="3">
    <source>
        <dbReference type="Proteomes" id="UP001190002"/>
    </source>
</evidence>
<gene>
    <name evidence="2" type="ORF">R77569_01651</name>
    <name evidence="1" type="ORF">R77591_00874</name>
</gene>
<name>A0AAD2AJL9_9RALS</name>
<sequence>MSTPPATAVLHVQRFLAERSSSPYRWLILLLRFPFVATPRFGAALRFVAPAQGAQSPWQQKETSR</sequence>
<evidence type="ECO:0000313" key="1">
    <source>
        <dbReference type="EMBL" id="CAJ0680505.1"/>
    </source>
</evidence>
<comment type="caution">
    <text evidence="1">The sequence shown here is derived from an EMBL/GenBank/DDBJ whole genome shotgun (WGS) entry which is preliminary data.</text>
</comment>
<dbReference type="EMBL" id="CAUDKV010000005">
    <property type="protein sequence ID" value="CAJ0863809.1"/>
    <property type="molecule type" value="Genomic_DNA"/>
</dbReference>
<dbReference type="EMBL" id="CATVXE010000003">
    <property type="protein sequence ID" value="CAJ0680505.1"/>
    <property type="molecule type" value="Genomic_DNA"/>
</dbReference>
<evidence type="ECO:0000313" key="4">
    <source>
        <dbReference type="Proteomes" id="UP001190452"/>
    </source>
</evidence>
<dbReference type="Proteomes" id="UP001190002">
    <property type="component" value="Unassembled WGS sequence"/>
</dbReference>
<organism evidence="1 3">
    <name type="scientific">Ralstonia mannitolilytica</name>
    <dbReference type="NCBI Taxonomy" id="105219"/>
    <lineage>
        <taxon>Bacteria</taxon>
        <taxon>Pseudomonadati</taxon>
        <taxon>Pseudomonadota</taxon>
        <taxon>Betaproteobacteria</taxon>
        <taxon>Burkholderiales</taxon>
        <taxon>Burkholderiaceae</taxon>
        <taxon>Ralstonia</taxon>
    </lineage>
</organism>
<protein>
    <submittedName>
        <fullName evidence="1">Uncharacterized protein</fullName>
    </submittedName>
</protein>
<accession>A0AAD2AJL9</accession>